<dbReference type="AlphaFoldDB" id="A0A940MRT0"/>
<comment type="caution">
    <text evidence="1">The sequence shown here is derived from an EMBL/GenBank/DDBJ whole genome shotgun (WGS) entry which is preliminary data.</text>
</comment>
<protein>
    <submittedName>
        <fullName evidence="1">Uncharacterized protein</fullName>
    </submittedName>
</protein>
<evidence type="ECO:0000313" key="2">
    <source>
        <dbReference type="Proteomes" id="UP000675940"/>
    </source>
</evidence>
<name>A0A940MRT0_9RHOB</name>
<accession>A0A940MRT0</accession>
<dbReference type="RefSeq" id="WP_209361557.1">
    <property type="nucleotide sequence ID" value="NZ_JAGISH010000007.1"/>
</dbReference>
<dbReference type="Proteomes" id="UP000675940">
    <property type="component" value="Unassembled WGS sequence"/>
</dbReference>
<sequence>MTHAEFECPQICSKVSFQSCPATCAHSCIMETMMYARMFAAQSDPTQENLTLPGVVYEMVARQGDHQLETQSQRGRPRIAA</sequence>
<keyword evidence="2" id="KW-1185">Reference proteome</keyword>
<organism evidence="1 2">
    <name type="scientific">Sagittula salina</name>
    <dbReference type="NCBI Taxonomy" id="2820268"/>
    <lineage>
        <taxon>Bacteria</taxon>
        <taxon>Pseudomonadati</taxon>
        <taxon>Pseudomonadota</taxon>
        <taxon>Alphaproteobacteria</taxon>
        <taxon>Rhodobacterales</taxon>
        <taxon>Roseobacteraceae</taxon>
        <taxon>Sagittula</taxon>
    </lineage>
</organism>
<dbReference type="EMBL" id="JAGISH010000007">
    <property type="protein sequence ID" value="MBP0483631.1"/>
    <property type="molecule type" value="Genomic_DNA"/>
</dbReference>
<reference evidence="1" key="1">
    <citation type="submission" date="2021-03" db="EMBL/GenBank/DDBJ databases">
        <title>Sagittula salina sp. nov. strain M10.9X isolated from the marine waste.</title>
        <authorList>
            <person name="Satari L."/>
            <person name="Molina-Menor E."/>
            <person name="Vidal-Verdu A."/>
            <person name="Pascual J."/>
            <person name="Pereto J."/>
            <person name="Porcar M."/>
        </authorList>
    </citation>
    <scope>NUCLEOTIDE SEQUENCE</scope>
    <source>
        <strain evidence="1">M10.9X</strain>
    </source>
</reference>
<gene>
    <name evidence="1" type="ORF">J5474_14185</name>
</gene>
<proteinExistence type="predicted"/>
<evidence type="ECO:0000313" key="1">
    <source>
        <dbReference type="EMBL" id="MBP0483631.1"/>
    </source>
</evidence>